<dbReference type="RefSeq" id="WP_345636009.1">
    <property type="nucleotide sequence ID" value="NZ_BAABJQ010000025.1"/>
</dbReference>
<proteinExistence type="inferred from homology"/>
<dbReference type="SUPFAM" id="SSF53720">
    <property type="entry name" value="ALDH-like"/>
    <property type="match status" value="1"/>
</dbReference>
<gene>
    <name evidence="4" type="ORF">GCM10023322_64410</name>
</gene>
<comment type="caution">
    <text evidence="4">The sequence shown here is derived from an EMBL/GenBank/DDBJ whole genome shotgun (WGS) entry which is preliminary data.</text>
</comment>
<dbReference type="InterPro" id="IPR016161">
    <property type="entry name" value="Ald_DH/histidinol_DH"/>
</dbReference>
<keyword evidence="2" id="KW-0560">Oxidoreductase</keyword>
<name>A0ABP9SJG6_9ACTN</name>
<sequence>MYEVTGRINGKARESANRMPISDKFTDTVAGQLHIASEADIDEALSSASVARTEAPLTSHDRADILRKAARLLADHSDELAEQQRVEAGFTVADGRREVDRAIETMLLSADEAIRFGGESVPLGSAPNTKNRMGITIRKPIGVVAAITPFNSPVNTIAHKIGPALAAGNAVVLKPAEQTPSPGNVLADVLFEAGLPAQWMHVVHGPGETVGAALVADDRSDYIAFTGSTATGAAIHRSAGLRKTQLELGSISCTVVAQDAVIDKGMLANTANAAFRKAGQVCTSIQRIYVHRDVEQQFTEAFLATTGALHVGDPSDSKTTVGPLISSQATDRVEAWIKEAVASGAELLIGGTREGTVIQPTVLRGVKPGMKMHDLEAFGPVVCIYTYENDNEVIDEINSTPYGLASGVFTHNLDRALNLANRLDVGTLHVNGTSSSRVDIMPYGGLKASGHGIEGPAYAVKDMSLETLLSLEWTS</sequence>
<keyword evidence="5" id="KW-1185">Reference proteome</keyword>
<comment type="similarity">
    <text evidence="1">Belongs to the aldehyde dehydrogenase family.</text>
</comment>
<dbReference type="InterPro" id="IPR016162">
    <property type="entry name" value="Ald_DH_N"/>
</dbReference>
<evidence type="ECO:0000313" key="5">
    <source>
        <dbReference type="Proteomes" id="UP001501570"/>
    </source>
</evidence>
<dbReference type="Gene3D" id="3.40.605.10">
    <property type="entry name" value="Aldehyde Dehydrogenase, Chain A, domain 1"/>
    <property type="match status" value="1"/>
</dbReference>
<evidence type="ECO:0000259" key="3">
    <source>
        <dbReference type="Pfam" id="PF00171"/>
    </source>
</evidence>
<dbReference type="PANTHER" id="PTHR42991:SF1">
    <property type="entry name" value="ALDEHYDE DEHYDROGENASE"/>
    <property type="match status" value="1"/>
</dbReference>
<dbReference type="PANTHER" id="PTHR42991">
    <property type="entry name" value="ALDEHYDE DEHYDROGENASE"/>
    <property type="match status" value="1"/>
</dbReference>
<dbReference type="EMBL" id="BAABJQ010000025">
    <property type="protein sequence ID" value="GAA5196144.1"/>
    <property type="molecule type" value="Genomic_DNA"/>
</dbReference>
<dbReference type="InterPro" id="IPR015590">
    <property type="entry name" value="Aldehyde_DH_dom"/>
</dbReference>
<dbReference type="InterPro" id="IPR016163">
    <property type="entry name" value="Ald_DH_C"/>
</dbReference>
<protein>
    <submittedName>
        <fullName evidence="4">Aldehyde dehydrogenase family protein</fullName>
    </submittedName>
</protein>
<evidence type="ECO:0000256" key="2">
    <source>
        <dbReference type="ARBA" id="ARBA00023002"/>
    </source>
</evidence>
<dbReference type="InterPro" id="IPR051020">
    <property type="entry name" value="ALDH-related_metabolic_enz"/>
</dbReference>
<dbReference type="Proteomes" id="UP001501570">
    <property type="component" value="Unassembled WGS sequence"/>
</dbReference>
<dbReference type="Pfam" id="PF00171">
    <property type="entry name" value="Aldedh"/>
    <property type="match status" value="1"/>
</dbReference>
<reference evidence="5" key="1">
    <citation type="journal article" date="2019" name="Int. J. Syst. Evol. Microbiol.">
        <title>The Global Catalogue of Microorganisms (GCM) 10K type strain sequencing project: providing services to taxonomists for standard genome sequencing and annotation.</title>
        <authorList>
            <consortium name="The Broad Institute Genomics Platform"/>
            <consortium name="The Broad Institute Genome Sequencing Center for Infectious Disease"/>
            <person name="Wu L."/>
            <person name="Ma J."/>
        </authorList>
    </citation>
    <scope>NUCLEOTIDE SEQUENCE [LARGE SCALE GENOMIC DNA]</scope>
    <source>
        <strain evidence="5">JCM 18304</strain>
    </source>
</reference>
<accession>A0ABP9SJG6</accession>
<dbReference type="Gene3D" id="3.40.309.10">
    <property type="entry name" value="Aldehyde Dehydrogenase, Chain A, domain 2"/>
    <property type="match status" value="1"/>
</dbReference>
<evidence type="ECO:0000256" key="1">
    <source>
        <dbReference type="ARBA" id="ARBA00009986"/>
    </source>
</evidence>
<evidence type="ECO:0000313" key="4">
    <source>
        <dbReference type="EMBL" id="GAA5196144.1"/>
    </source>
</evidence>
<feature type="domain" description="Aldehyde dehydrogenase" evidence="3">
    <location>
        <begin position="15"/>
        <end position="464"/>
    </location>
</feature>
<organism evidence="4 5">
    <name type="scientific">Rugosimonospora acidiphila</name>
    <dbReference type="NCBI Taxonomy" id="556531"/>
    <lineage>
        <taxon>Bacteria</taxon>
        <taxon>Bacillati</taxon>
        <taxon>Actinomycetota</taxon>
        <taxon>Actinomycetes</taxon>
        <taxon>Micromonosporales</taxon>
        <taxon>Micromonosporaceae</taxon>
        <taxon>Rugosimonospora</taxon>
    </lineage>
</organism>